<organism evidence="1">
    <name type="scientific">Rhizophora mucronata</name>
    <name type="common">Asiatic mangrove</name>
    <dbReference type="NCBI Taxonomy" id="61149"/>
    <lineage>
        <taxon>Eukaryota</taxon>
        <taxon>Viridiplantae</taxon>
        <taxon>Streptophyta</taxon>
        <taxon>Embryophyta</taxon>
        <taxon>Tracheophyta</taxon>
        <taxon>Spermatophyta</taxon>
        <taxon>Magnoliopsida</taxon>
        <taxon>eudicotyledons</taxon>
        <taxon>Gunneridae</taxon>
        <taxon>Pentapetalae</taxon>
        <taxon>rosids</taxon>
        <taxon>fabids</taxon>
        <taxon>Malpighiales</taxon>
        <taxon>Rhizophoraceae</taxon>
        <taxon>Rhizophora</taxon>
    </lineage>
</organism>
<sequence>MQLTCFLISKRTAFGEQARGQHFRSLTDPNKLIVPNICPWLNLLLVSIKMFESDIFMLETYFCCPWHVSQAHSLLCI</sequence>
<protein>
    <submittedName>
        <fullName evidence="1">Uncharacterized protein</fullName>
    </submittedName>
</protein>
<evidence type="ECO:0000313" key="1">
    <source>
        <dbReference type="EMBL" id="MBX68086.1"/>
    </source>
</evidence>
<accession>A0A2P2QM75</accession>
<name>A0A2P2QM75_RHIMU</name>
<reference evidence="1" key="1">
    <citation type="submission" date="2018-02" db="EMBL/GenBank/DDBJ databases">
        <title>Rhizophora mucronata_Transcriptome.</title>
        <authorList>
            <person name="Meera S.P."/>
            <person name="Sreeshan A."/>
            <person name="Augustine A."/>
        </authorList>
    </citation>
    <scope>NUCLEOTIDE SEQUENCE</scope>
    <source>
        <tissue evidence="1">Leaf</tissue>
    </source>
</reference>
<dbReference type="AlphaFoldDB" id="A0A2P2QM75"/>
<dbReference type="EMBL" id="GGEC01087602">
    <property type="protein sequence ID" value="MBX68086.1"/>
    <property type="molecule type" value="Transcribed_RNA"/>
</dbReference>
<proteinExistence type="predicted"/>